<dbReference type="AlphaFoldDB" id="A2DS01"/>
<proteinExistence type="predicted"/>
<dbReference type="PROSITE" id="PS50088">
    <property type="entry name" value="ANK_REPEAT"/>
    <property type="match status" value="3"/>
</dbReference>
<reference evidence="4" key="1">
    <citation type="submission" date="2006-10" db="EMBL/GenBank/DDBJ databases">
        <authorList>
            <person name="Amadeo P."/>
            <person name="Zhao Q."/>
            <person name="Wortman J."/>
            <person name="Fraser-Liggett C."/>
            <person name="Carlton J."/>
        </authorList>
    </citation>
    <scope>NUCLEOTIDE SEQUENCE</scope>
    <source>
        <strain evidence="4">G3</strain>
    </source>
</reference>
<dbReference type="PANTHER" id="PTHR24171:SF11">
    <property type="entry name" value="26S PROTEASOME NON-ATPASE REGULATORY SUBUNIT 10"/>
    <property type="match status" value="1"/>
</dbReference>
<dbReference type="PRINTS" id="PR01415">
    <property type="entry name" value="ANKYRIN"/>
</dbReference>
<gene>
    <name evidence="4" type="ORF">TVAG_447300</name>
</gene>
<dbReference type="eggNOG" id="KOG0504">
    <property type="taxonomic scope" value="Eukaryota"/>
</dbReference>
<evidence type="ECO:0000256" key="1">
    <source>
        <dbReference type="ARBA" id="ARBA00022737"/>
    </source>
</evidence>
<dbReference type="InterPro" id="IPR036770">
    <property type="entry name" value="Ankyrin_rpt-contain_sf"/>
</dbReference>
<name>A2DS01_TRIV3</name>
<evidence type="ECO:0000256" key="2">
    <source>
        <dbReference type="ARBA" id="ARBA00023043"/>
    </source>
</evidence>
<evidence type="ECO:0000313" key="5">
    <source>
        <dbReference type="Proteomes" id="UP000001542"/>
    </source>
</evidence>
<dbReference type="SMART" id="SM00248">
    <property type="entry name" value="ANK"/>
    <property type="match status" value="3"/>
</dbReference>
<evidence type="ECO:0000256" key="3">
    <source>
        <dbReference type="PROSITE-ProRule" id="PRU00023"/>
    </source>
</evidence>
<keyword evidence="5" id="KW-1185">Reference proteome</keyword>
<dbReference type="Proteomes" id="UP000001542">
    <property type="component" value="Unassembled WGS sequence"/>
</dbReference>
<dbReference type="SMR" id="A2DS01"/>
<keyword evidence="1" id="KW-0677">Repeat</keyword>
<dbReference type="KEGG" id="tva:4774787"/>
<sequence>MVSVDPVGRTALHLAAWFGHNDIVKLLLAKGAKPDVIDNAGRTALHLAAWFGNVPSLQELISKGAPLNHQDKSGNTALHLACQNNHKDVVTILLNAGANTKLKNALGLTILNIAEADDKPEILEILQQKEGEDTKHRGLIVDKNMLHEQRSMQRTLDEIAVAQEKRSQDIHQLREKLDQHGQRLIQINTMQNELKHQIQEMEDVANQIAAKISELIPKKSSRFTMTHILK</sequence>
<dbReference type="VEuPathDB" id="TrichDB:TVAGG3_1001410"/>
<dbReference type="VEuPathDB" id="TrichDB:TVAG_447300"/>
<dbReference type="Gene3D" id="1.25.40.20">
    <property type="entry name" value="Ankyrin repeat-containing domain"/>
    <property type="match status" value="1"/>
</dbReference>
<feature type="repeat" description="ANK" evidence="3">
    <location>
        <begin position="7"/>
        <end position="39"/>
    </location>
</feature>
<dbReference type="SUPFAM" id="SSF48403">
    <property type="entry name" value="Ankyrin repeat"/>
    <property type="match status" value="1"/>
</dbReference>
<dbReference type="Pfam" id="PF12796">
    <property type="entry name" value="Ank_2"/>
    <property type="match status" value="1"/>
</dbReference>
<evidence type="ECO:0000313" key="4">
    <source>
        <dbReference type="EMBL" id="EAY16771.1"/>
    </source>
</evidence>
<reference evidence="4" key="2">
    <citation type="journal article" date="2007" name="Science">
        <title>Draft genome sequence of the sexually transmitted pathogen Trichomonas vaginalis.</title>
        <authorList>
            <person name="Carlton J.M."/>
            <person name="Hirt R.P."/>
            <person name="Silva J.C."/>
            <person name="Delcher A.L."/>
            <person name="Schatz M."/>
            <person name="Zhao Q."/>
            <person name="Wortman J.R."/>
            <person name="Bidwell S.L."/>
            <person name="Alsmark U.C.M."/>
            <person name="Besteiro S."/>
            <person name="Sicheritz-Ponten T."/>
            <person name="Noel C.J."/>
            <person name="Dacks J.B."/>
            <person name="Foster P.G."/>
            <person name="Simillion C."/>
            <person name="Van de Peer Y."/>
            <person name="Miranda-Saavedra D."/>
            <person name="Barton G.J."/>
            <person name="Westrop G.D."/>
            <person name="Mueller S."/>
            <person name="Dessi D."/>
            <person name="Fiori P.L."/>
            <person name="Ren Q."/>
            <person name="Paulsen I."/>
            <person name="Zhang H."/>
            <person name="Bastida-Corcuera F.D."/>
            <person name="Simoes-Barbosa A."/>
            <person name="Brown M.T."/>
            <person name="Hayes R.D."/>
            <person name="Mukherjee M."/>
            <person name="Okumura C.Y."/>
            <person name="Schneider R."/>
            <person name="Smith A.J."/>
            <person name="Vanacova S."/>
            <person name="Villalvazo M."/>
            <person name="Haas B.J."/>
            <person name="Pertea M."/>
            <person name="Feldblyum T.V."/>
            <person name="Utterback T.R."/>
            <person name="Shu C.L."/>
            <person name="Osoegawa K."/>
            <person name="de Jong P.J."/>
            <person name="Hrdy I."/>
            <person name="Horvathova L."/>
            <person name="Zubacova Z."/>
            <person name="Dolezal P."/>
            <person name="Malik S.B."/>
            <person name="Logsdon J.M. Jr."/>
            <person name="Henze K."/>
            <person name="Gupta A."/>
            <person name="Wang C.C."/>
            <person name="Dunne R.L."/>
            <person name="Upcroft J.A."/>
            <person name="Upcroft P."/>
            <person name="White O."/>
            <person name="Salzberg S.L."/>
            <person name="Tang P."/>
            <person name="Chiu C.-H."/>
            <person name="Lee Y.-S."/>
            <person name="Embley T.M."/>
            <person name="Coombs G.H."/>
            <person name="Mottram J.C."/>
            <person name="Tachezy J."/>
            <person name="Fraser-Liggett C.M."/>
            <person name="Johnson P.J."/>
        </authorList>
    </citation>
    <scope>NUCLEOTIDE SEQUENCE [LARGE SCALE GENOMIC DNA]</scope>
    <source>
        <strain evidence="4">G3</strain>
    </source>
</reference>
<dbReference type="STRING" id="5722.A2DS01"/>
<feature type="repeat" description="ANK" evidence="3">
    <location>
        <begin position="73"/>
        <end position="105"/>
    </location>
</feature>
<dbReference type="RefSeq" id="XP_001328994.1">
    <property type="nucleotide sequence ID" value="XM_001328959.1"/>
</dbReference>
<protein>
    <submittedName>
        <fullName evidence="4">Ankyrin repeat protein, putative</fullName>
    </submittedName>
</protein>
<dbReference type="OrthoDB" id="539213at2759"/>
<dbReference type="Pfam" id="PF00023">
    <property type="entry name" value="Ank"/>
    <property type="match status" value="1"/>
</dbReference>
<dbReference type="EMBL" id="DS113238">
    <property type="protein sequence ID" value="EAY16771.1"/>
    <property type="molecule type" value="Genomic_DNA"/>
</dbReference>
<dbReference type="InParanoid" id="A2DS01"/>
<dbReference type="PANTHER" id="PTHR24171">
    <property type="entry name" value="ANKYRIN REPEAT DOMAIN-CONTAINING PROTEIN 39-RELATED"/>
    <property type="match status" value="1"/>
</dbReference>
<accession>A2DS01</accession>
<feature type="repeat" description="ANK" evidence="3">
    <location>
        <begin position="40"/>
        <end position="72"/>
    </location>
</feature>
<dbReference type="InterPro" id="IPR002110">
    <property type="entry name" value="Ankyrin_rpt"/>
</dbReference>
<keyword evidence="2 3" id="KW-0040">ANK repeat</keyword>
<organism evidence="4 5">
    <name type="scientific">Trichomonas vaginalis (strain ATCC PRA-98 / G3)</name>
    <dbReference type="NCBI Taxonomy" id="412133"/>
    <lineage>
        <taxon>Eukaryota</taxon>
        <taxon>Metamonada</taxon>
        <taxon>Parabasalia</taxon>
        <taxon>Trichomonadida</taxon>
        <taxon>Trichomonadidae</taxon>
        <taxon>Trichomonas</taxon>
    </lineage>
</organism>
<dbReference type="PROSITE" id="PS50297">
    <property type="entry name" value="ANK_REP_REGION"/>
    <property type="match status" value="3"/>
</dbReference>